<evidence type="ECO:0000313" key="7">
    <source>
        <dbReference type="Proteomes" id="UP001595859"/>
    </source>
</evidence>
<name>A0ABV9RX18_9PSEU</name>
<keyword evidence="7" id="KW-1185">Reference proteome</keyword>
<reference evidence="7" key="1">
    <citation type="journal article" date="2019" name="Int. J. Syst. Evol. Microbiol.">
        <title>The Global Catalogue of Microorganisms (GCM) 10K type strain sequencing project: providing services to taxonomists for standard genome sequencing and annotation.</title>
        <authorList>
            <consortium name="The Broad Institute Genomics Platform"/>
            <consortium name="The Broad Institute Genome Sequencing Center for Infectious Disease"/>
            <person name="Wu L."/>
            <person name="Ma J."/>
        </authorList>
    </citation>
    <scope>NUCLEOTIDE SEQUENCE [LARGE SCALE GENOMIC DNA]</scope>
    <source>
        <strain evidence="7">ZS-22-S1</strain>
    </source>
</reference>
<dbReference type="InterPro" id="IPR006176">
    <property type="entry name" value="3-OHacyl-CoA_DH_NAD-bd"/>
</dbReference>
<dbReference type="InterPro" id="IPR008927">
    <property type="entry name" value="6-PGluconate_DH-like_C_sf"/>
</dbReference>
<dbReference type="Proteomes" id="UP001595859">
    <property type="component" value="Unassembled WGS sequence"/>
</dbReference>
<protein>
    <submittedName>
        <fullName evidence="6">3-hydroxyacyl-CoA dehydrogenase NAD-binding domain-containing protein</fullName>
    </submittedName>
</protein>
<dbReference type="RefSeq" id="WP_378054818.1">
    <property type="nucleotide sequence ID" value="NZ_JBHSIS010000002.1"/>
</dbReference>
<comment type="similarity">
    <text evidence="2">Belongs to the 3-hydroxyacyl-CoA dehydrogenase family.</text>
</comment>
<evidence type="ECO:0000259" key="4">
    <source>
        <dbReference type="Pfam" id="PF00725"/>
    </source>
</evidence>
<dbReference type="Pfam" id="PF00725">
    <property type="entry name" value="3HCDH"/>
    <property type="match status" value="2"/>
</dbReference>
<sequence>MAVELGYSPDIPIGVAAEGPAAALVFAYLNRAVRLLETGYASASDIDTAMRLGCGLPSGPFAMIDMIGAAVVRGVLARMHSATGDPSFAPSPSFADLARVDRRPVGTPVTGTATARRIDRAGVAGTGTMARGIAEVAVTAGLPVVLVGRDQRRAGQAVAKIAASMERSVGRGRMAEAERDRALGLLTPAGERDALADVDLVVEAVVEDMAVKRELFAGLGRICAPGAVLATTTSSLPVAECAAASGRPRDVVGLHFFNPAPAMRLVEVARTEATAADVVATARALCTRLGKTGVECGDRTGFIVNYLLFAYLNRAVALLGDGADPEAVDTAVTTEFGYPLGPFALLDVVGLDVSLAILRRLHLAFPEPDFLAARQLAELVAKGRLGRKTGGGFR</sequence>
<dbReference type="Gene3D" id="3.40.50.720">
    <property type="entry name" value="NAD(P)-binding Rossmann-like Domain"/>
    <property type="match status" value="1"/>
</dbReference>
<comment type="pathway">
    <text evidence="1">Lipid metabolism; butanoate metabolism.</text>
</comment>
<feature type="domain" description="3-hydroxyacyl-CoA dehydrogenase NAD binding" evidence="5">
    <location>
        <begin position="121"/>
        <end position="298"/>
    </location>
</feature>
<comment type="caution">
    <text evidence="6">The sequence shown here is derived from an EMBL/GenBank/DDBJ whole genome shotgun (WGS) entry which is preliminary data.</text>
</comment>
<dbReference type="SUPFAM" id="SSF51735">
    <property type="entry name" value="NAD(P)-binding Rossmann-fold domains"/>
    <property type="match status" value="1"/>
</dbReference>
<dbReference type="PANTHER" id="PTHR48075:SF9">
    <property type="entry name" value="3-HYDROXYBUTYRYL-COA DEHYDROGENASE"/>
    <property type="match status" value="1"/>
</dbReference>
<proteinExistence type="inferred from homology"/>
<dbReference type="Gene3D" id="1.10.1040.10">
    <property type="entry name" value="N-(1-d-carboxylethyl)-l-norvaline Dehydrogenase, domain 2"/>
    <property type="match status" value="2"/>
</dbReference>
<organism evidence="6 7">
    <name type="scientific">Actinophytocola glycyrrhizae</name>
    <dbReference type="NCBI Taxonomy" id="2044873"/>
    <lineage>
        <taxon>Bacteria</taxon>
        <taxon>Bacillati</taxon>
        <taxon>Actinomycetota</taxon>
        <taxon>Actinomycetes</taxon>
        <taxon>Pseudonocardiales</taxon>
        <taxon>Pseudonocardiaceae</taxon>
    </lineage>
</organism>
<dbReference type="PANTHER" id="PTHR48075">
    <property type="entry name" value="3-HYDROXYACYL-COA DEHYDROGENASE FAMILY PROTEIN"/>
    <property type="match status" value="1"/>
</dbReference>
<feature type="domain" description="3-hydroxyacyl-CoA dehydrogenase C-terminal" evidence="4">
    <location>
        <begin position="24"/>
        <end position="100"/>
    </location>
</feature>
<dbReference type="InterPro" id="IPR036291">
    <property type="entry name" value="NAD(P)-bd_dom_sf"/>
</dbReference>
<evidence type="ECO:0000313" key="6">
    <source>
        <dbReference type="EMBL" id="MFC4852865.1"/>
    </source>
</evidence>
<dbReference type="InterPro" id="IPR006108">
    <property type="entry name" value="3HC_DH_C"/>
</dbReference>
<evidence type="ECO:0000256" key="1">
    <source>
        <dbReference type="ARBA" id="ARBA00005086"/>
    </source>
</evidence>
<dbReference type="Pfam" id="PF02737">
    <property type="entry name" value="3HCDH_N"/>
    <property type="match status" value="1"/>
</dbReference>
<dbReference type="InterPro" id="IPR013328">
    <property type="entry name" value="6PGD_dom2"/>
</dbReference>
<dbReference type="SUPFAM" id="SSF48179">
    <property type="entry name" value="6-phosphogluconate dehydrogenase C-terminal domain-like"/>
    <property type="match status" value="2"/>
</dbReference>
<dbReference type="EMBL" id="JBHSIS010000002">
    <property type="protein sequence ID" value="MFC4852865.1"/>
    <property type="molecule type" value="Genomic_DNA"/>
</dbReference>
<evidence type="ECO:0000256" key="2">
    <source>
        <dbReference type="ARBA" id="ARBA00009463"/>
    </source>
</evidence>
<accession>A0ABV9RX18</accession>
<feature type="domain" description="3-hydroxyacyl-CoA dehydrogenase C-terminal" evidence="4">
    <location>
        <begin position="301"/>
        <end position="393"/>
    </location>
</feature>
<gene>
    <name evidence="6" type="ORF">ACFPCV_05055</name>
</gene>
<evidence type="ECO:0000259" key="5">
    <source>
        <dbReference type="Pfam" id="PF02737"/>
    </source>
</evidence>
<keyword evidence="3" id="KW-0560">Oxidoreductase</keyword>
<evidence type="ECO:0000256" key="3">
    <source>
        <dbReference type="ARBA" id="ARBA00023002"/>
    </source>
</evidence>